<name>A0AAD8MUL7_9APIA</name>
<dbReference type="SUPFAM" id="SSF54928">
    <property type="entry name" value="RNA-binding domain, RBD"/>
    <property type="match status" value="2"/>
</dbReference>
<evidence type="ECO:0000256" key="1">
    <source>
        <dbReference type="SAM" id="Phobius"/>
    </source>
</evidence>
<dbReference type="GO" id="GO:0003723">
    <property type="term" value="F:RNA binding"/>
    <property type="evidence" value="ECO:0007669"/>
    <property type="project" value="InterPro"/>
</dbReference>
<protein>
    <recommendedName>
        <fullName evidence="2">RRM domain-containing protein</fullName>
    </recommendedName>
</protein>
<organism evidence="3 4">
    <name type="scientific">Heracleum sosnowskyi</name>
    <dbReference type="NCBI Taxonomy" id="360622"/>
    <lineage>
        <taxon>Eukaryota</taxon>
        <taxon>Viridiplantae</taxon>
        <taxon>Streptophyta</taxon>
        <taxon>Embryophyta</taxon>
        <taxon>Tracheophyta</taxon>
        <taxon>Spermatophyta</taxon>
        <taxon>Magnoliopsida</taxon>
        <taxon>eudicotyledons</taxon>
        <taxon>Gunneridae</taxon>
        <taxon>Pentapetalae</taxon>
        <taxon>asterids</taxon>
        <taxon>campanulids</taxon>
        <taxon>Apiales</taxon>
        <taxon>Apiaceae</taxon>
        <taxon>Apioideae</taxon>
        <taxon>apioid superclade</taxon>
        <taxon>Tordylieae</taxon>
        <taxon>Tordyliinae</taxon>
        <taxon>Heracleum</taxon>
    </lineage>
</organism>
<evidence type="ECO:0000313" key="4">
    <source>
        <dbReference type="Proteomes" id="UP001237642"/>
    </source>
</evidence>
<comment type="caution">
    <text evidence="3">The sequence shown here is derived from an EMBL/GenBank/DDBJ whole genome shotgun (WGS) entry which is preliminary data.</text>
</comment>
<gene>
    <name evidence="3" type="ORF">POM88_023434</name>
</gene>
<keyword evidence="4" id="KW-1185">Reference proteome</keyword>
<evidence type="ECO:0000313" key="3">
    <source>
        <dbReference type="EMBL" id="KAK1385699.1"/>
    </source>
</evidence>
<dbReference type="Gene3D" id="3.30.70.330">
    <property type="match status" value="1"/>
</dbReference>
<dbReference type="Proteomes" id="UP001237642">
    <property type="component" value="Unassembled WGS sequence"/>
</dbReference>
<keyword evidence="1" id="KW-1133">Transmembrane helix</keyword>
<evidence type="ECO:0000259" key="2">
    <source>
        <dbReference type="SMART" id="SM00360"/>
    </source>
</evidence>
<dbReference type="CDD" id="cd00590">
    <property type="entry name" value="RRM_SF"/>
    <property type="match status" value="2"/>
</dbReference>
<dbReference type="InterPro" id="IPR035979">
    <property type="entry name" value="RBD_domain_sf"/>
</dbReference>
<sequence>MISGVIFLYPFGCTLTTVVLFLIFVDSRGRTLLVTRIPLEAKEEDVYSVFENRTSSQPGNADHDAYVTFRTVAECEAALYSGGRTLLVTRIPLKAKEDDVYSVFENEDIFVDLQPENADHDAYVTFRTVAECEAALYSGDNKNIMGTRVYLEETHDDYEVPSYSGFKAQDSNGAYWDRTGDHCMDHLDKTDSSDEKNRR</sequence>
<reference evidence="3" key="1">
    <citation type="submission" date="2023-02" db="EMBL/GenBank/DDBJ databases">
        <title>Genome of toxic invasive species Heracleum sosnowskyi carries increased number of genes despite the absence of recent whole-genome duplications.</title>
        <authorList>
            <person name="Schelkunov M."/>
            <person name="Shtratnikova V."/>
            <person name="Makarenko M."/>
            <person name="Klepikova A."/>
            <person name="Omelchenko D."/>
            <person name="Novikova G."/>
            <person name="Obukhova E."/>
            <person name="Bogdanov V."/>
            <person name="Penin A."/>
            <person name="Logacheva M."/>
        </authorList>
    </citation>
    <scope>NUCLEOTIDE SEQUENCE</scope>
    <source>
        <strain evidence="3">Hsosn_3</strain>
        <tissue evidence="3">Leaf</tissue>
    </source>
</reference>
<proteinExistence type="predicted"/>
<reference evidence="3" key="2">
    <citation type="submission" date="2023-05" db="EMBL/GenBank/DDBJ databases">
        <authorList>
            <person name="Schelkunov M.I."/>
        </authorList>
    </citation>
    <scope>NUCLEOTIDE SEQUENCE</scope>
    <source>
        <strain evidence="3">Hsosn_3</strain>
        <tissue evidence="3">Leaf</tissue>
    </source>
</reference>
<dbReference type="InterPro" id="IPR000504">
    <property type="entry name" value="RRM_dom"/>
</dbReference>
<keyword evidence="1" id="KW-0812">Transmembrane</keyword>
<accession>A0AAD8MUL7</accession>
<keyword evidence="1" id="KW-0472">Membrane</keyword>
<dbReference type="InterPro" id="IPR012677">
    <property type="entry name" value="Nucleotide-bd_a/b_plait_sf"/>
</dbReference>
<feature type="transmembrane region" description="Helical" evidence="1">
    <location>
        <begin position="6"/>
        <end position="25"/>
    </location>
</feature>
<feature type="domain" description="RRM" evidence="2">
    <location>
        <begin position="85"/>
        <end position="152"/>
    </location>
</feature>
<dbReference type="EMBL" id="JAUIZM010000005">
    <property type="protein sequence ID" value="KAK1385699.1"/>
    <property type="molecule type" value="Genomic_DNA"/>
</dbReference>
<dbReference type="SMART" id="SM00360">
    <property type="entry name" value="RRM"/>
    <property type="match status" value="1"/>
</dbReference>
<dbReference type="AlphaFoldDB" id="A0AAD8MUL7"/>